<dbReference type="SUPFAM" id="SSF51735">
    <property type="entry name" value="NAD(P)-binding Rossmann-fold domains"/>
    <property type="match status" value="1"/>
</dbReference>
<gene>
    <name evidence="3" type="ORF">EVG20_g311</name>
</gene>
<dbReference type="OrthoDB" id="542013at2759"/>
<sequence>MLYTLEFHRENHERPLPALEHYDLTGQVIIITGANAGIGYECARYILAKGATKVIAACRNEKKSQEAIRKLLSETKREEGAVEYWHLELASLASVRAFAKRFLESGLPLNTLISNAAISEIGKVLTTDGLDALVQINHISPMYLAMLLYPALKRTGAVEGGPPSRFIGVTTEGAFFTGFPESADPRPVKTVSERVYDASEEDVSYFTSKILNLIGCLEIARRIPPSVNIKVAVATPGLTDTELGTKDATGEQTRIEPIREVYGTKPRTCAEGARAVLLPMTYPAERVWPEDGGIMPFYAHMQALQLKDFPVKAQDEEIRRKVWEDTIALLQLKRGDVDDCFL</sequence>
<reference evidence="3 4" key="1">
    <citation type="submission" date="2019-02" db="EMBL/GenBank/DDBJ databases">
        <title>Genome sequencing of the rare red list fungi Dentipellis fragilis.</title>
        <authorList>
            <person name="Buettner E."/>
            <person name="Kellner H."/>
        </authorList>
    </citation>
    <scope>NUCLEOTIDE SEQUENCE [LARGE SCALE GENOMIC DNA]</scope>
    <source>
        <strain evidence="3 4">DSM 105465</strain>
    </source>
</reference>
<keyword evidence="4" id="KW-1185">Reference proteome</keyword>
<evidence type="ECO:0008006" key="5">
    <source>
        <dbReference type="Google" id="ProtNLM"/>
    </source>
</evidence>
<accession>A0A4Y9ZEX8</accession>
<evidence type="ECO:0000256" key="2">
    <source>
        <dbReference type="ARBA" id="ARBA00023002"/>
    </source>
</evidence>
<keyword evidence="2" id="KW-0560">Oxidoreductase</keyword>
<dbReference type="Proteomes" id="UP000298327">
    <property type="component" value="Unassembled WGS sequence"/>
</dbReference>
<evidence type="ECO:0000313" key="3">
    <source>
        <dbReference type="EMBL" id="TFY72720.1"/>
    </source>
</evidence>
<evidence type="ECO:0000313" key="4">
    <source>
        <dbReference type="Proteomes" id="UP000298327"/>
    </source>
</evidence>
<dbReference type="EMBL" id="SEOQ01000007">
    <property type="protein sequence ID" value="TFY72720.1"/>
    <property type="molecule type" value="Genomic_DNA"/>
</dbReference>
<protein>
    <recommendedName>
        <fullName evidence="5">NAD(P)-binding protein</fullName>
    </recommendedName>
</protein>
<dbReference type="PANTHER" id="PTHR24320:SF152">
    <property type="entry name" value="SHORT-CHAIN DEHYDROGENASE_REDUCTASE FAMILY PROTEIN"/>
    <property type="match status" value="1"/>
</dbReference>
<dbReference type="GO" id="GO:0016491">
    <property type="term" value="F:oxidoreductase activity"/>
    <property type="evidence" value="ECO:0007669"/>
    <property type="project" value="UniProtKB-KW"/>
</dbReference>
<dbReference type="Gene3D" id="3.40.50.720">
    <property type="entry name" value="NAD(P)-binding Rossmann-like Domain"/>
    <property type="match status" value="1"/>
</dbReference>
<dbReference type="STRING" id="205917.A0A4Y9ZEX8"/>
<organism evidence="3 4">
    <name type="scientific">Dentipellis fragilis</name>
    <dbReference type="NCBI Taxonomy" id="205917"/>
    <lineage>
        <taxon>Eukaryota</taxon>
        <taxon>Fungi</taxon>
        <taxon>Dikarya</taxon>
        <taxon>Basidiomycota</taxon>
        <taxon>Agaricomycotina</taxon>
        <taxon>Agaricomycetes</taxon>
        <taxon>Russulales</taxon>
        <taxon>Hericiaceae</taxon>
        <taxon>Dentipellis</taxon>
    </lineage>
</organism>
<dbReference type="PANTHER" id="PTHR24320">
    <property type="entry name" value="RETINOL DEHYDROGENASE"/>
    <property type="match status" value="1"/>
</dbReference>
<comment type="caution">
    <text evidence="3">The sequence shown here is derived from an EMBL/GenBank/DDBJ whole genome shotgun (WGS) entry which is preliminary data.</text>
</comment>
<comment type="similarity">
    <text evidence="1">Belongs to the short-chain dehydrogenases/reductases (SDR) family.</text>
</comment>
<proteinExistence type="inferred from homology"/>
<dbReference type="AlphaFoldDB" id="A0A4Y9ZEX8"/>
<evidence type="ECO:0000256" key="1">
    <source>
        <dbReference type="ARBA" id="ARBA00006484"/>
    </source>
</evidence>
<dbReference type="PRINTS" id="PR00081">
    <property type="entry name" value="GDHRDH"/>
</dbReference>
<dbReference type="Pfam" id="PF00106">
    <property type="entry name" value="adh_short"/>
    <property type="match status" value="1"/>
</dbReference>
<dbReference type="InterPro" id="IPR036291">
    <property type="entry name" value="NAD(P)-bd_dom_sf"/>
</dbReference>
<dbReference type="InterPro" id="IPR002347">
    <property type="entry name" value="SDR_fam"/>
</dbReference>
<name>A0A4Y9ZEX8_9AGAM</name>